<dbReference type="GO" id="GO:0030864">
    <property type="term" value="C:cortical actin cytoskeleton"/>
    <property type="evidence" value="ECO:0007669"/>
    <property type="project" value="TreeGrafter"/>
</dbReference>
<dbReference type="CDD" id="cd11282">
    <property type="entry name" value="ADF_coactosin_like"/>
    <property type="match status" value="1"/>
</dbReference>
<sequence>MTTSIDRDKIREAYEDVRSDNSETEWAVFKFEGTHIVCSAKGTQFEKFREQFADDERAFGYIRLQMGDEMSKRQKFLFLTWVGPSVGVIKRAKMSTIFILLHNFDLLFYCFSCFLSQNFAVELQLENVNEFEIDHFREQLLRAGGANYGTGLRDV</sequence>
<evidence type="ECO:0000256" key="7">
    <source>
        <dbReference type="ARBA" id="ARBA00062335"/>
    </source>
</evidence>
<evidence type="ECO:0000256" key="2">
    <source>
        <dbReference type="ARBA" id="ARBA00022490"/>
    </source>
</evidence>
<evidence type="ECO:0000313" key="11">
    <source>
        <dbReference type="Proteomes" id="UP000235965"/>
    </source>
</evidence>
<dbReference type="PANTHER" id="PTHR10829:SF29">
    <property type="entry name" value="COACTOSIN-LIKE PROTEIN"/>
    <property type="match status" value="1"/>
</dbReference>
<reference evidence="10 11" key="1">
    <citation type="submission" date="2017-12" db="EMBL/GenBank/DDBJ databases">
        <title>Hemimetabolous genomes reveal molecular basis of termite eusociality.</title>
        <authorList>
            <person name="Harrison M.C."/>
            <person name="Jongepier E."/>
            <person name="Robertson H.M."/>
            <person name="Arning N."/>
            <person name="Bitard-Feildel T."/>
            <person name="Chao H."/>
            <person name="Childers C.P."/>
            <person name="Dinh H."/>
            <person name="Doddapaneni H."/>
            <person name="Dugan S."/>
            <person name="Gowin J."/>
            <person name="Greiner C."/>
            <person name="Han Y."/>
            <person name="Hu H."/>
            <person name="Hughes D.S.T."/>
            <person name="Huylmans A.-K."/>
            <person name="Kemena C."/>
            <person name="Kremer L.P.M."/>
            <person name="Lee S.L."/>
            <person name="Lopez-Ezquerra A."/>
            <person name="Mallet L."/>
            <person name="Monroy-Kuhn J.M."/>
            <person name="Moser A."/>
            <person name="Murali S.C."/>
            <person name="Muzny D.M."/>
            <person name="Otani S."/>
            <person name="Piulachs M.-D."/>
            <person name="Poelchau M."/>
            <person name="Qu J."/>
            <person name="Schaub F."/>
            <person name="Wada-Katsumata A."/>
            <person name="Worley K.C."/>
            <person name="Xie Q."/>
            <person name="Ylla G."/>
            <person name="Poulsen M."/>
            <person name="Gibbs R.A."/>
            <person name="Schal C."/>
            <person name="Richards S."/>
            <person name="Belles X."/>
            <person name="Korb J."/>
            <person name="Bornberg-Bauer E."/>
        </authorList>
    </citation>
    <scope>NUCLEOTIDE SEQUENCE [LARGE SCALE GENOMIC DNA]</scope>
    <source>
        <tissue evidence="10">Whole body</tissue>
    </source>
</reference>
<dbReference type="InterPro" id="IPR002108">
    <property type="entry name" value="ADF-H"/>
</dbReference>
<comment type="function">
    <text evidence="6">Binds to F-actin in a calcium-independent manner. Has no direct effect on actin depolymerization. Acts as a chaperone for ALOX5 (5LO), influencing both its stability and activity in leukotrienes synthesis.</text>
</comment>
<keyword evidence="11" id="KW-1185">Reference proteome</keyword>
<dbReference type="GO" id="GO:0030427">
    <property type="term" value="C:site of polarized growth"/>
    <property type="evidence" value="ECO:0007669"/>
    <property type="project" value="TreeGrafter"/>
</dbReference>
<dbReference type="SMART" id="SM00102">
    <property type="entry name" value="ADF"/>
    <property type="match status" value="1"/>
</dbReference>
<dbReference type="OrthoDB" id="20822at2759"/>
<gene>
    <name evidence="10" type="primary">COTL1</name>
    <name evidence="10" type="ORF">B7P43_G02396</name>
</gene>
<evidence type="ECO:0000313" key="10">
    <source>
        <dbReference type="EMBL" id="PNF35589.1"/>
    </source>
</evidence>
<dbReference type="STRING" id="105785.A0A2J7R425"/>
<dbReference type="Pfam" id="PF00241">
    <property type="entry name" value="Cofilin_ADF"/>
    <property type="match status" value="1"/>
</dbReference>
<dbReference type="EMBL" id="NEVH01007816">
    <property type="protein sequence ID" value="PNF35589.1"/>
    <property type="molecule type" value="Genomic_DNA"/>
</dbReference>
<dbReference type="Proteomes" id="UP000235965">
    <property type="component" value="Unassembled WGS sequence"/>
</dbReference>
<evidence type="ECO:0000256" key="5">
    <source>
        <dbReference type="ARBA" id="ARBA00038052"/>
    </source>
</evidence>
<dbReference type="GO" id="GO:0005884">
    <property type="term" value="C:actin filament"/>
    <property type="evidence" value="ECO:0007669"/>
    <property type="project" value="TreeGrafter"/>
</dbReference>
<evidence type="ECO:0000256" key="3">
    <source>
        <dbReference type="ARBA" id="ARBA00023203"/>
    </source>
</evidence>
<keyword evidence="4" id="KW-0206">Cytoskeleton</keyword>
<evidence type="ECO:0000256" key="1">
    <source>
        <dbReference type="ARBA" id="ARBA00004245"/>
    </source>
</evidence>
<protein>
    <recommendedName>
        <fullName evidence="8">Coactosin-like protein</fullName>
    </recommendedName>
</protein>
<evidence type="ECO:0000256" key="6">
    <source>
        <dbReference type="ARBA" id="ARBA00058385"/>
    </source>
</evidence>
<comment type="subcellular location">
    <subcellularLocation>
        <location evidence="1">Cytoplasm</location>
        <location evidence="1">Cytoskeleton</location>
    </subcellularLocation>
</comment>
<comment type="caution">
    <text evidence="10">The sequence shown here is derived from an EMBL/GenBank/DDBJ whole genome shotgun (WGS) entry which is preliminary data.</text>
</comment>
<organism evidence="10 11">
    <name type="scientific">Cryptotermes secundus</name>
    <dbReference type="NCBI Taxonomy" id="105785"/>
    <lineage>
        <taxon>Eukaryota</taxon>
        <taxon>Metazoa</taxon>
        <taxon>Ecdysozoa</taxon>
        <taxon>Arthropoda</taxon>
        <taxon>Hexapoda</taxon>
        <taxon>Insecta</taxon>
        <taxon>Pterygota</taxon>
        <taxon>Neoptera</taxon>
        <taxon>Polyneoptera</taxon>
        <taxon>Dictyoptera</taxon>
        <taxon>Blattodea</taxon>
        <taxon>Blattoidea</taxon>
        <taxon>Termitoidae</taxon>
        <taxon>Kalotermitidae</taxon>
        <taxon>Cryptotermitinae</taxon>
        <taxon>Cryptotermes</taxon>
    </lineage>
</organism>
<dbReference type="FunFam" id="3.40.20.10:FF:000018">
    <property type="entry name" value="Coactosin-like 1"/>
    <property type="match status" value="1"/>
</dbReference>
<evidence type="ECO:0000259" key="9">
    <source>
        <dbReference type="PROSITE" id="PS51263"/>
    </source>
</evidence>
<evidence type="ECO:0000256" key="4">
    <source>
        <dbReference type="ARBA" id="ARBA00023212"/>
    </source>
</evidence>
<accession>A0A2J7R425</accession>
<dbReference type="InParanoid" id="A0A2J7R425"/>
<comment type="subunit">
    <text evidence="7">Interacts with 5-lipoxygenase (ALOX5/5LO) in a calcium-independent manner. Binds to F-actin with a stoichiometry of 1:2.</text>
</comment>
<keyword evidence="2" id="KW-0963">Cytoplasm</keyword>
<dbReference type="InterPro" id="IPR029006">
    <property type="entry name" value="ADF-H/Gelsolin-like_dom_sf"/>
</dbReference>
<keyword evidence="3" id="KW-0009">Actin-binding</keyword>
<dbReference type="PROSITE" id="PS51263">
    <property type="entry name" value="ADF_H"/>
    <property type="match status" value="1"/>
</dbReference>
<dbReference type="AlphaFoldDB" id="A0A2J7R425"/>
<evidence type="ECO:0000256" key="8">
    <source>
        <dbReference type="ARBA" id="ARBA00068121"/>
    </source>
</evidence>
<dbReference type="Gene3D" id="3.40.20.10">
    <property type="entry name" value="Severin"/>
    <property type="match status" value="1"/>
</dbReference>
<dbReference type="GO" id="GO:0051015">
    <property type="term" value="F:actin filament binding"/>
    <property type="evidence" value="ECO:0007669"/>
    <property type="project" value="TreeGrafter"/>
</dbReference>
<name>A0A2J7R425_9NEOP</name>
<feature type="domain" description="ADF-H" evidence="9">
    <location>
        <begin position="2"/>
        <end position="141"/>
    </location>
</feature>
<dbReference type="FunCoup" id="A0A2J7R425">
    <property type="interactions" value="491"/>
</dbReference>
<dbReference type="GO" id="GO:0030833">
    <property type="term" value="P:regulation of actin filament polymerization"/>
    <property type="evidence" value="ECO:0007669"/>
    <property type="project" value="TreeGrafter"/>
</dbReference>
<comment type="similarity">
    <text evidence="5">Belongs to the actin-binding proteins ADF family. Coactosin subfamily.</text>
</comment>
<dbReference type="SUPFAM" id="SSF55753">
    <property type="entry name" value="Actin depolymerizing proteins"/>
    <property type="match status" value="1"/>
</dbReference>
<dbReference type="PANTHER" id="PTHR10829">
    <property type="entry name" value="CORTACTIN AND DREBRIN"/>
    <property type="match status" value="1"/>
</dbReference>
<proteinExistence type="inferred from homology"/>